<name>A0A939QED9_9MICO</name>
<keyword evidence="1" id="KW-1133">Transmembrane helix</keyword>
<keyword evidence="1" id="KW-0472">Membrane</keyword>
<feature type="transmembrane region" description="Helical" evidence="1">
    <location>
        <begin position="21"/>
        <end position="41"/>
    </location>
</feature>
<evidence type="ECO:0000313" key="2">
    <source>
        <dbReference type="EMBL" id="MBO2990331.1"/>
    </source>
</evidence>
<keyword evidence="1" id="KW-0812">Transmembrane</keyword>
<sequence>MQQGPERHDGAEVCSRTAWRVLVAVLIVEAVGGVALMWPVVQAVFAPTHDTLGARVSVLLAVVLAWAWVCVTLAGAVVKRAPWARGSAITIHVLMFAAGTGVLQGILGTPLLGWALVLLAFLGFFSALLARPTVSDAAGSLGATEHR</sequence>
<dbReference type="EMBL" id="JAGFBF010000005">
    <property type="protein sequence ID" value="MBO2990331.1"/>
    <property type="molecule type" value="Genomic_DNA"/>
</dbReference>
<proteinExistence type="predicted"/>
<feature type="transmembrane region" description="Helical" evidence="1">
    <location>
        <begin position="53"/>
        <end position="77"/>
    </location>
</feature>
<dbReference type="Proteomes" id="UP000668403">
    <property type="component" value="Unassembled WGS sequence"/>
</dbReference>
<protein>
    <submittedName>
        <fullName evidence="2">Uncharacterized protein</fullName>
    </submittedName>
</protein>
<comment type="caution">
    <text evidence="2">The sequence shown here is derived from an EMBL/GenBank/DDBJ whole genome shotgun (WGS) entry which is preliminary data.</text>
</comment>
<dbReference type="RefSeq" id="WP_208239239.1">
    <property type="nucleotide sequence ID" value="NZ_BAAAQU010000002.1"/>
</dbReference>
<gene>
    <name evidence="2" type="ORF">J4H85_10045</name>
</gene>
<accession>A0A939QED9</accession>
<reference evidence="2" key="1">
    <citation type="submission" date="2021-03" db="EMBL/GenBank/DDBJ databases">
        <title>Leucobacter chromiisoli sp. nov., isolated from chromium-containing soil of chemical plant.</title>
        <authorList>
            <person name="Xu Z."/>
        </authorList>
    </citation>
    <scope>NUCLEOTIDE SEQUENCE</scope>
    <source>
        <strain evidence="2">K 70/01</strain>
    </source>
</reference>
<feature type="transmembrane region" description="Helical" evidence="1">
    <location>
        <begin position="113"/>
        <end position="130"/>
    </location>
</feature>
<evidence type="ECO:0000313" key="3">
    <source>
        <dbReference type="Proteomes" id="UP000668403"/>
    </source>
</evidence>
<evidence type="ECO:0000256" key="1">
    <source>
        <dbReference type="SAM" id="Phobius"/>
    </source>
</evidence>
<keyword evidence="3" id="KW-1185">Reference proteome</keyword>
<feature type="transmembrane region" description="Helical" evidence="1">
    <location>
        <begin position="89"/>
        <end position="107"/>
    </location>
</feature>
<organism evidence="2 3">
    <name type="scientific">Leucobacter tardus</name>
    <dbReference type="NCBI Taxonomy" id="501483"/>
    <lineage>
        <taxon>Bacteria</taxon>
        <taxon>Bacillati</taxon>
        <taxon>Actinomycetota</taxon>
        <taxon>Actinomycetes</taxon>
        <taxon>Micrococcales</taxon>
        <taxon>Microbacteriaceae</taxon>
        <taxon>Leucobacter</taxon>
    </lineage>
</organism>
<dbReference type="AlphaFoldDB" id="A0A939QED9"/>